<dbReference type="Proteomes" id="UP000030762">
    <property type="component" value="Unassembled WGS sequence"/>
</dbReference>
<keyword evidence="3" id="KW-1185">Reference proteome</keyword>
<evidence type="ECO:0000313" key="2">
    <source>
        <dbReference type="EMBL" id="EQC34029.1"/>
    </source>
</evidence>
<evidence type="ECO:0000313" key="3">
    <source>
        <dbReference type="Proteomes" id="UP000030762"/>
    </source>
</evidence>
<accession>T0Q850</accession>
<sequence length="266" mass="30122">MGAVAKYVMALHTLWDADNMDVTANHNAQGLADLFDAWDRFSAPIFFRRRLRFIQIVMSKSHRSGGNEIASSRWRERNADHWQDLRSMRSGKLLTVGECAGPHDVDDRCVCYATPLSFTFDRKRLQALRPTITAGQWRMAIGGYSHSRNDARSIDPNAHLPKAALAKDKKKRAAKASIDPHKRPCTNMKPETPQDMRKTNKGKSKKKLQRQRPQSHPPSGRIQTSTRPSPSPRRRHTSPHMSTNTNDVNPFTRDDAAALLFDELSS</sequence>
<dbReference type="GeneID" id="19948972"/>
<dbReference type="InParanoid" id="T0Q850"/>
<gene>
    <name evidence="2" type="ORF">SDRG_08245</name>
</gene>
<organism evidence="2 3">
    <name type="scientific">Saprolegnia diclina (strain VS20)</name>
    <dbReference type="NCBI Taxonomy" id="1156394"/>
    <lineage>
        <taxon>Eukaryota</taxon>
        <taxon>Sar</taxon>
        <taxon>Stramenopiles</taxon>
        <taxon>Oomycota</taxon>
        <taxon>Saprolegniomycetes</taxon>
        <taxon>Saprolegniales</taxon>
        <taxon>Saprolegniaceae</taxon>
        <taxon>Saprolegnia</taxon>
    </lineage>
</organism>
<dbReference type="VEuPathDB" id="FungiDB:SDRG_08245"/>
<name>T0Q850_SAPDV</name>
<reference evidence="2 3" key="1">
    <citation type="submission" date="2012-04" db="EMBL/GenBank/DDBJ databases">
        <title>The Genome Sequence of Saprolegnia declina VS20.</title>
        <authorList>
            <consortium name="The Broad Institute Genome Sequencing Platform"/>
            <person name="Russ C."/>
            <person name="Nusbaum C."/>
            <person name="Tyler B."/>
            <person name="van West P."/>
            <person name="Dieguez-Uribeondo J."/>
            <person name="de Bruijn I."/>
            <person name="Tripathy S."/>
            <person name="Jiang R."/>
            <person name="Young S.K."/>
            <person name="Zeng Q."/>
            <person name="Gargeya S."/>
            <person name="Fitzgerald M."/>
            <person name="Haas B."/>
            <person name="Abouelleil A."/>
            <person name="Alvarado L."/>
            <person name="Arachchi H.M."/>
            <person name="Berlin A."/>
            <person name="Chapman S.B."/>
            <person name="Goldberg J."/>
            <person name="Griggs A."/>
            <person name="Gujja S."/>
            <person name="Hansen M."/>
            <person name="Howarth C."/>
            <person name="Imamovic A."/>
            <person name="Larimer J."/>
            <person name="McCowen C."/>
            <person name="Montmayeur A."/>
            <person name="Murphy C."/>
            <person name="Neiman D."/>
            <person name="Pearson M."/>
            <person name="Priest M."/>
            <person name="Roberts A."/>
            <person name="Saif S."/>
            <person name="Shea T."/>
            <person name="Sisk P."/>
            <person name="Sykes S."/>
            <person name="Wortman J."/>
            <person name="Nusbaum C."/>
            <person name="Birren B."/>
        </authorList>
    </citation>
    <scope>NUCLEOTIDE SEQUENCE [LARGE SCALE GENOMIC DNA]</scope>
    <source>
        <strain evidence="2 3">VS20</strain>
    </source>
</reference>
<evidence type="ECO:0000256" key="1">
    <source>
        <dbReference type="SAM" id="MobiDB-lite"/>
    </source>
</evidence>
<feature type="region of interest" description="Disordered" evidence="1">
    <location>
        <begin position="163"/>
        <end position="254"/>
    </location>
</feature>
<dbReference type="RefSeq" id="XP_008612341.1">
    <property type="nucleotide sequence ID" value="XM_008614119.1"/>
</dbReference>
<protein>
    <submittedName>
        <fullName evidence="2">Uncharacterized protein</fullName>
    </submittedName>
</protein>
<proteinExistence type="predicted"/>
<feature type="compositionally biased region" description="Basic residues" evidence="1">
    <location>
        <begin position="199"/>
        <end position="210"/>
    </location>
</feature>
<dbReference type="EMBL" id="JH767156">
    <property type="protein sequence ID" value="EQC34029.1"/>
    <property type="molecule type" value="Genomic_DNA"/>
</dbReference>
<dbReference type="AlphaFoldDB" id="T0Q850"/>